<keyword evidence="4" id="KW-1185">Reference proteome</keyword>
<dbReference type="Proteomes" id="UP000053647">
    <property type="component" value="Unassembled WGS sequence"/>
</dbReference>
<proteinExistence type="predicted"/>
<sequence>MSTVQDSVPLNASNTPSVTTSAVLNLNHGTVSILVIWVYEYAITFDDEITFLRDSKWSIVKIIYLVCRYLMFPFVITNTFHYLQLGLTLEECKIYFQFELFAGGIIIYCAELMFLVRTYALWQRSKAALLIILVNFSAFLIPMLATAALYGSGDTSE</sequence>
<gene>
    <name evidence="3" type="ORF">PAXINDRAFT_15974</name>
</gene>
<accession>A0A0C9TTA2</accession>
<evidence type="ECO:0000256" key="1">
    <source>
        <dbReference type="SAM" id="Phobius"/>
    </source>
</evidence>
<dbReference type="HOGENOM" id="CLU_089392_0_0_1"/>
<evidence type="ECO:0000313" key="3">
    <source>
        <dbReference type="EMBL" id="KIJ11077.1"/>
    </source>
</evidence>
<name>A0A0C9TTA2_PAXIN</name>
<dbReference type="Pfam" id="PF20151">
    <property type="entry name" value="DUF6533"/>
    <property type="match status" value="1"/>
</dbReference>
<dbReference type="OrthoDB" id="2681239at2759"/>
<feature type="transmembrane region" description="Helical" evidence="1">
    <location>
        <begin position="128"/>
        <end position="150"/>
    </location>
</feature>
<keyword evidence="1" id="KW-1133">Transmembrane helix</keyword>
<feature type="domain" description="DUF6533" evidence="2">
    <location>
        <begin position="30"/>
        <end position="72"/>
    </location>
</feature>
<reference evidence="3 4" key="1">
    <citation type="submission" date="2014-06" db="EMBL/GenBank/DDBJ databases">
        <authorList>
            <consortium name="DOE Joint Genome Institute"/>
            <person name="Kuo A."/>
            <person name="Kohler A."/>
            <person name="Nagy L.G."/>
            <person name="Floudas D."/>
            <person name="Copeland A."/>
            <person name="Barry K.W."/>
            <person name="Cichocki N."/>
            <person name="Veneault-Fourrey C."/>
            <person name="LaButti K."/>
            <person name="Lindquist E.A."/>
            <person name="Lipzen A."/>
            <person name="Lundell T."/>
            <person name="Morin E."/>
            <person name="Murat C."/>
            <person name="Sun H."/>
            <person name="Tunlid A."/>
            <person name="Henrissat B."/>
            <person name="Grigoriev I.V."/>
            <person name="Hibbett D.S."/>
            <person name="Martin F."/>
            <person name="Nordberg H.P."/>
            <person name="Cantor M.N."/>
            <person name="Hua S.X."/>
        </authorList>
    </citation>
    <scope>NUCLEOTIDE SEQUENCE [LARGE SCALE GENOMIC DNA]</scope>
    <source>
        <strain evidence="3 4">ATCC 200175</strain>
    </source>
</reference>
<evidence type="ECO:0000259" key="2">
    <source>
        <dbReference type="Pfam" id="PF20151"/>
    </source>
</evidence>
<keyword evidence="1" id="KW-0472">Membrane</keyword>
<organism evidence="3 4">
    <name type="scientific">Paxillus involutus ATCC 200175</name>
    <dbReference type="NCBI Taxonomy" id="664439"/>
    <lineage>
        <taxon>Eukaryota</taxon>
        <taxon>Fungi</taxon>
        <taxon>Dikarya</taxon>
        <taxon>Basidiomycota</taxon>
        <taxon>Agaricomycotina</taxon>
        <taxon>Agaricomycetes</taxon>
        <taxon>Agaricomycetidae</taxon>
        <taxon>Boletales</taxon>
        <taxon>Paxilineae</taxon>
        <taxon>Paxillaceae</taxon>
        <taxon>Paxillus</taxon>
    </lineage>
</organism>
<feature type="transmembrane region" description="Helical" evidence="1">
    <location>
        <begin position="94"/>
        <end position="116"/>
    </location>
</feature>
<dbReference type="AlphaFoldDB" id="A0A0C9TTA2"/>
<keyword evidence="1" id="KW-0812">Transmembrane</keyword>
<dbReference type="InterPro" id="IPR045340">
    <property type="entry name" value="DUF6533"/>
</dbReference>
<evidence type="ECO:0000313" key="4">
    <source>
        <dbReference type="Proteomes" id="UP000053647"/>
    </source>
</evidence>
<protein>
    <recommendedName>
        <fullName evidence="2">DUF6533 domain-containing protein</fullName>
    </recommendedName>
</protein>
<feature type="transmembrane region" description="Helical" evidence="1">
    <location>
        <begin position="62"/>
        <end position="82"/>
    </location>
</feature>
<reference evidence="4" key="2">
    <citation type="submission" date="2015-01" db="EMBL/GenBank/DDBJ databases">
        <title>Evolutionary Origins and Diversification of the Mycorrhizal Mutualists.</title>
        <authorList>
            <consortium name="DOE Joint Genome Institute"/>
            <consortium name="Mycorrhizal Genomics Consortium"/>
            <person name="Kohler A."/>
            <person name="Kuo A."/>
            <person name="Nagy L.G."/>
            <person name="Floudas D."/>
            <person name="Copeland A."/>
            <person name="Barry K.W."/>
            <person name="Cichocki N."/>
            <person name="Veneault-Fourrey C."/>
            <person name="LaButti K."/>
            <person name="Lindquist E.A."/>
            <person name="Lipzen A."/>
            <person name="Lundell T."/>
            <person name="Morin E."/>
            <person name="Murat C."/>
            <person name="Riley R."/>
            <person name="Ohm R."/>
            <person name="Sun H."/>
            <person name="Tunlid A."/>
            <person name="Henrissat B."/>
            <person name="Grigoriev I.V."/>
            <person name="Hibbett D.S."/>
            <person name="Martin F."/>
        </authorList>
    </citation>
    <scope>NUCLEOTIDE SEQUENCE [LARGE SCALE GENOMIC DNA]</scope>
    <source>
        <strain evidence="4">ATCC 200175</strain>
    </source>
</reference>
<dbReference type="EMBL" id="KN819387">
    <property type="protein sequence ID" value="KIJ11077.1"/>
    <property type="molecule type" value="Genomic_DNA"/>
</dbReference>